<evidence type="ECO:0000313" key="3">
    <source>
        <dbReference type="EMBL" id="KAB5595828.1"/>
    </source>
</evidence>
<reference evidence="3 4" key="1">
    <citation type="journal article" date="2019" name="Fungal Biol. Biotechnol.">
        <title>Draft genome sequence of fastidious pathogen Ceratobasidium theobromae, which causes vascular-streak dieback in Theobroma cacao.</title>
        <authorList>
            <person name="Ali S.S."/>
            <person name="Asman A."/>
            <person name="Shao J."/>
            <person name="Firmansyah A.P."/>
            <person name="Susilo A.W."/>
            <person name="Rosmana A."/>
            <person name="McMahon P."/>
            <person name="Junaid M."/>
            <person name="Guest D."/>
            <person name="Kheng T.Y."/>
            <person name="Meinhardt L.W."/>
            <person name="Bailey B.A."/>
        </authorList>
    </citation>
    <scope>NUCLEOTIDE SEQUENCE [LARGE SCALE GENOMIC DNA]</scope>
    <source>
        <strain evidence="3 4">CT2</strain>
    </source>
</reference>
<keyword evidence="2" id="KW-0812">Transmembrane</keyword>
<sequence length="185" mass="20588">MQGDTFKMDTELLELSSHPGSPDPSGMAGQPSPSRSSPLATGARSTPSLRSRRLDTTPPEVWPHDPPNSFWAEANESFNQHDQDVITPSHAREPYLLHPPPAHTATPLLSTHDIEGDPWPINQYITSDPRFRDSTLVFPRIHQHSVSSWPFWKRHRVTILTTLASLVALGFFLVAIIGSVMVKND</sequence>
<evidence type="ECO:0000256" key="2">
    <source>
        <dbReference type="SAM" id="Phobius"/>
    </source>
</evidence>
<evidence type="ECO:0000313" key="4">
    <source>
        <dbReference type="Proteomes" id="UP000383932"/>
    </source>
</evidence>
<keyword evidence="2" id="KW-0472">Membrane</keyword>
<feature type="compositionally biased region" description="Basic and acidic residues" evidence="1">
    <location>
        <begin position="1"/>
        <end position="10"/>
    </location>
</feature>
<feature type="region of interest" description="Disordered" evidence="1">
    <location>
        <begin position="1"/>
        <end position="65"/>
    </location>
</feature>
<feature type="transmembrane region" description="Helical" evidence="2">
    <location>
        <begin position="157"/>
        <end position="182"/>
    </location>
</feature>
<name>A0A5N5QVX1_9AGAM</name>
<dbReference type="OrthoDB" id="3217472at2759"/>
<keyword evidence="2" id="KW-1133">Transmembrane helix</keyword>
<accession>A0A5N5QVX1</accession>
<gene>
    <name evidence="3" type="ORF">CTheo_841</name>
</gene>
<keyword evidence="4" id="KW-1185">Reference proteome</keyword>
<protein>
    <recommendedName>
        <fullName evidence="5">Transmembrane protein</fullName>
    </recommendedName>
</protein>
<dbReference type="EMBL" id="SSOP01000006">
    <property type="protein sequence ID" value="KAB5595828.1"/>
    <property type="molecule type" value="Genomic_DNA"/>
</dbReference>
<dbReference type="Proteomes" id="UP000383932">
    <property type="component" value="Unassembled WGS sequence"/>
</dbReference>
<evidence type="ECO:0000256" key="1">
    <source>
        <dbReference type="SAM" id="MobiDB-lite"/>
    </source>
</evidence>
<comment type="caution">
    <text evidence="3">The sequence shown here is derived from an EMBL/GenBank/DDBJ whole genome shotgun (WGS) entry which is preliminary data.</text>
</comment>
<feature type="compositionally biased region" description="Polar residues" evidence="1">
    <location>
        <begin position="31"/>
        <end position="49"/>
    </location>
</feature>
<organism evidence="3 4">
    <name type="scientific">Ceratobasidium theobromae</name>
    <dbReference type="NCBI Taxonomy" id="1582974"/>
    <lineage>
        <taxon>Eukaryota</taxon>
        <taxon>Fungi</taxon>
        <taxon>Dikarya</taxon>
        <taxon>Basidiomycota</taxon>
        <taxon>Agaricomycotina</taxon>
        <taxon>Agaricomycetes</taxon>
        <taxon>Cantharellales</taxon>
        <taxon>Ceratobasidiaceae</taxon>
        <taxon>Ceratobasidium</taxon>
    </lineage>
</organism>
<proteinExistence type="predicted"/>
<dbReference type="AlphaFoldDB" id="A0A5N5QVX1"/>
<evidence type="ECO:0008006" key="5">
    <source>
        <dbReference type="Google" id="ProtNLM"/>
    </source>
</evidence>